<feature type="transmembrane region" description="Helical" evidence="1">
    <location>
        <begin position="69"/>
        <end position="89"/>
    </location>
</feature>
<evidence type="ECO:0000313" key="3">
    <source>
        <dbReference type="EMBL" id="MFC4375778.1"/>
    </source>
</evidence>
<dbReference type="Pfam" id="PF13360">
    <property type="entry name" value="PQQ_2"/>
    <property type="match status" value="1"/>
</dbReference>
<dbReference type="InterPro" id="IPR015943">
    <property type="entry name" value="WD40/YVTN_repeat-like_dom_sf"/>
</dbReference>
<dbReference type="Proteomes" id="UP001595844">
    <property type="component" value="Unassembled WGS sequence"/>
</dbReference>
<comment type="caution">
    <text evidence="3">The sequence shown here is derived from an EMBL/GenBank/DDBJ whole genome shotgun (WGS) entry which is preliminary data.</text>
</comment>
<dbReference type="EMBL" id="JBHSDL010000014">
    <property type="protein sequence ID" value="MFC4375778.1"/>
    <property type="molecule type" value="Genomic_DNA"/>
</dbReference>
<evidence type="ECO:0000256" key="1">
    <source>
        <dbReference type="SAM" id="Phobius"/>
    </source>
</evidence>
<dbReference type="RefSeq" id="WP_378563036.1">
    <property type="nucleotide sequence ID" value="NZ_JBHSDL010000014.1"/>
</dbReference>
<dbReference type="SUPFAM" id="SSF50998">
    <property type="entry name" value="Quinoprotein alcohol dehydrogenase-like"/>
    <property type="match status" value="1"/>
</dbReference>
<gene>
    <name evidence="3" type="ORF">ACFO5K_16880</name>
</gene>
<protein>
    <submittedName>
        <fullName evidence="3">PQQ-binding-like beta-propeller repeat protein</fullName>
    </submittedName>
</protein>
<feature type="domain" description="Pyrrolo-quinoline quinone repeat" evidence="2">
    <location>
        <begin position="151"/>
        <end position="363"/>
    </location>
</feature>
<accession>A0ABV8VIB6</accession>
<name>A0ABV8VIB6_9NOCA</name>
<evidence type="ECO:0000259" key="2">
    <source>
        <dbReference type="Pfam" id="PF13360"/>
    </source>
</evidence>
<keyword evidence="4" id="KW-1185">Reference proteome</keyword>
<reference evidence="4" key="1">
    <citation type="journal article" date="2019" name="Int. J. Syst. Evol. Microbiol.">
        <title>The Global Catalogue of Microorganisms (GCM) 10K type strain sequencing project: providing services to taxonomists for standard genome sequencing and annotation.</title>
        <authorList>
            <consortium name="The Broad Institute Genomics Platform"/>
            <consortium name="The Broad Institute Genome Sequencing Center for Infectious Disease"/>
            <person name="Wu L."/>
            <person name="Ma J."/>
        </authorList>
    </citation>
    <scope>NUCLEOTIDE SEQUENCE [LARGE SCALE GENOMIC DNA]</scope>
    <source>
        <strain evidence="4">IBRC-M 10490</strain>
    </source>
</reference>
<sequence length="520" mass="55748">MIALLGLVFAGQPWEATAVWSEIRENYPFSPRLPMADGAYLLAAASVVLALAISFALRKIPHLLSRIVGAGIIAGLMVSVAVGVGAARLGDDAANIDRSLAATADASTAPAGISDEAFRITLDNDDFPERGRHIEIVSTTTGFIVGTRWGVVAYHGMTGLQRWHYQRTDQGNSELYRLDHSLVSTDDGRVVVATWHRAGTIAFDSVTGEQLWSLPSSDVYHDFSPIVLPVALLPRSAPKPLLRERHASNVIAAFDPRTGRQLWVSDTTVPDCGVKQTASRSDGIYVVRVCGDRSAGIAPWLHITAIDRRTGATIAAKEIGRDPRANPGGLSFSDYRVVATSSGLVVEIRPARLVNDARVLIVSAPDHLADAQVVAVEGLRQVNAASDGGTELAITWAPQSDDYRSRHYARVPRLFSGAPASLGPPLANTGAVRDLTPMSQSPPFFLADQLVSLAKADASRAPKDARIHTWDRAGREYASIDLSYDGYWDVDDAVIIPSTGSVLVVLRDTDAGEITVIGIR</sequence>
<organism evidence="3 4">
    <name type="scientific">Nocardia halotolerans</name>
    <dbReference type="NCBI Taxonomy" id="1755878"/>
    <lineage>
        <taxon>Bacteria</taxon>
        <taxon>Bacillati</taxon>
        <taxon>Actinomycetota</taxon>
        <taxon>Actinomycetes</taxon>
        <taxon>Mycobacteriales</taxon>
        <taxon>Nocardiaceae</taxon>
        <taxon>Nocardia</taxon>
    </lineage>
</organism>
<dbReference type="InterPro" id="IPR002372">
    <property type="entry name" value="PQQ_rpt_dom"/>
</dbReference>
<proteinExistence type="predicted"/>
<keyword evidence="1" id="KW-1133">Transmembrane helix</keyword>
<dbReference type="Gene3D" id="2.130.10.10">
    <property type="entry name" value="YVTN repeat-like/Quinoprotein amine dehydrogenase"/>
    <property type="match status" value="1"/>
</dbReference>
<dbReference type="InterPro" id="IPR011047">
    <property type="entry name" value="Quinoprotein_ADH-like_sf"/>
</dbReference>
<keyword evidence="1" id="KW-0472">Membrane</keyword>
<feature type="transmembrane region" description="Helical" evidence="1">
    <location>
        <begin position="38"/>
        <end position="57"/>
    </location>
</feature>
<keyword evidence="1" id="KW-0812">Transmembrane</keyword>
<evidence type="ECO:0000313" key="4">
    <source>
        <dbReference type="Proteomes" id="UP001595844"/>
    </source>
</evidence>